<dbReference type="AlphaFoldDB" id="A0A7V8FFD0"/>
<organism evidence="2 3">
    <name type="scientific">Stenotrophomonas maltophilia</name>
    <name type="common">Pseudomonas maltophilia</name>
    <name type="synonym">Xanthomonas maltophilia</name>
    <dbReference type="NCBI Taxonomy" id="40324"/>
    <lineage>
        <taxon>Bacteria</taxon>
        <taxon>Pseudomonadati</taxon>
        <taxon>Pseudomonadota</taxon>
        <taxon>Gammaproteobacteria</taxon>
        <taxon>Lysobacterales</taxon>
        <taxon>Lysobacteraceae</taxon>
        <taxon>Stenotrophomonas</taxon>
        <taxon>Stenotrophomonas maltophilia group</taxon>
    </lineage>
</organism>
<sequence length="63" mass="7286">MTHHHYDRRAPKKSQGFSWGRFPTGPHALVPGVEWRLFRRDLTGRLHAGLHLFPVETERSAIA</sequence>
<reference evidence="3" key="1">
    <citation type="journal article" date="2020" name="MBio">
        <title>Horizontal gene transfer to a defensive symbiont with a reduced genome amongst a multipartite beetle microbiome.</title>
        <authorList>
            <person name="Waterworth S.C."/>
            <person name="Florez L.V."/>
            <person name="Rees E.R."/>
            <person name="Hertweck C."/>
            <person name="Kaltenpoth M."/>
            <person name="Kwan J.C."/>
        </authorList>
    </citation>
    <scope>NUCLEOTIDE SEQUENCE [LARGE SCALE GENOMIC DNA]</scope>
</reference>
<name>A0A7V8FFD0_STEMA</name>
<evidence type="ECO:0000313" key="3">
    <source>
        <dbReference type="Proteomes" id="UP000487117"/>
    </source>
</evidence>
<protein>
    <submittedName>
        <fullName evidence="2">Uncharacterized protein</fullName>
    </submittedName>
</protein>
<evidence type="ECO:0000256" key="1">
    <source>
        <dbReference type="SAM" id="MobiDB-lite"/>
    </source>
</evidence>
<dbReference type="EMBL" id="WNDS01000003">
    <property type="protein sequence ID" value="KAF1014475.1"/>
    <property type="molecule type" value="Genomic_DNA"/>
</dbReference>
<accession>A0A7V8FFD0</accession>
<feature type="compositionally biased region" description="Basic residues" evidence="1">
    <location>
        <begin position="1"/>
        <end position="12"/>
    </location>
</feature>
<dbReference type="Proteomes" id="UP000487117">
    <property type="component" value="Unassembled WGS sequence"/>
</dbReference>
<gene>
    <name evidence="2" type="ORF">GAK31_01960</name>
</gene>
<evidence type="ECO:0000313" key="2">
    <source>
        <dbReference type="EMBL" id="KAF1014475.1"/>
    </source>
</evidence>
<feature type="region of interest" description="Disordered" evidence="1">
    <location>
        <begin position="1"/>
        <end position="21"/>
    </location>
</feature>
<proteinExistence type="predicted"/>
<comment type="caution">
    <text evidence="2">The sequence shown here is derived from an EMBL/GenBank/DDBJ whole genome shotgun (WGS) entry which is preliminary data.</text>
</comment>